<reference evidence="1 2" key="1">
    <citation type="submission" date="2014-07" db="EMBL/GenBank/DDBJ databases">
        <title>Draft genome sequence of Thalassospira xianhensis P-4 (MCCC 1A02616).</title>
        <authorList>
            <person name="Lai Q."/>
            <person name="Shao Z."/>
        </authorList>
    </citation>
    <scope>NUCLEOTIDE SEQUENCE [LARGE SCALE GENOMIC DNA]</scope>
    <source>
        <strain evidence="1 2">MCCC 1A02616</strain>
    </source>
</reference>
<gene>
    <name evidence="1" type="ORF">TH5_08895</name>
</gene>
<protein>
    <submittedName>
        <fullName evidence="1">Uncharacterized protein</fullName>
    </submittedName>
</protein>
<proteinExistence type="predicted"/>
<dbReference type="AlphaFoldDB" id="A0A367UDS4"/>
<dbReference type="EMBL" id="JPWA01000008">
    <property type="protein sequence ID" value="RCK06309.1"/>
    <property type="molecule type" value="Genomic_DNA"/>
</dbReference>
<comment type="caution">
    <text evidence="1">The sequence shown here is derived from an EMBL/GenBank/DDBJ whole genome shotgun (WGS) entry which is preliminary data.</text>
</comment>
<dbReference type="Proteomes" id="UP000252419">
    <property type="component" value="Unassembled WGS sequence"/>
</dbReference>
<dbReference type="RefSeq" id="WP_114121517.1">
    <property type="nucleotide sequence ID" value="NZ_JPWA01000008.1"/>
</dbReference>
<keyword evidence="2" id="KW-1185">Reference proteome</keyword>
<sequence length="101" mass="11489">MLTDIEVSHSSDSTRDLLESMRQLEEESEKMMERDREQTASYHQLVRALPLEQITNKSQRELRMDVSSFAERFPELAATCGGTDGLLSALNDFTTLYSEVA</sequence>
<name>A0A367UDS4_9PROT</name>
<accession>A0A367UDS4</accession>
<evidence type="ECO:0000313" key="1">
    <source>
        <dbReference type="EMBL" id="RCK06309.1"/>
    </source>
</evidence>
<organism evidence="1 2">
    <name type="scientific">Thalassospira xianhensis MCCC 1A02616</name>
    <dbReference type="NCBI Taxonomy" id="1177929"/>
    <lineage>
        <taxon>Bacteria</taxon>
        <taxon>Pseudomonadati</taxon>
        <taxon>Pseudomonadota</taxon>
        <taxon>Alphaproteobacteria</taxon>
        <taxon>Rhodospirillales</taxon>
        <taxon>Thalassospiraceae</taxon>
        <taxon>Thalassospira</taxon>
    </lineage>
</organism>
<evidence type="ECO:0000313" key="2">
    <source>
        <dbReference type="Proteomes" id="UP000252419"/>
    </source>
</evidence>